<dbReference type="CDD" id="cd09992">
    <property type="entry name" value="HDAC_classII"/>
    <property type="match status" value="1"/>
</dbReference>
<sequence length="439" mass="48805">MLKAADTLGVVFFPAYDWAISPTHPERQERLLYTQDQLREEGLFDIPGVREYKPDVALAHDVDLAHFTFPGVEEVLTSSHLVSAGGAMRAARLVMEREARRAFALVRPPGHHAMKVVHGTRGFCTVNVEAVMVETLRERYGVRRIAIVDTDCHHGDGTQDVYWHDPDVLFISLHQDGRTIYPGSGFPYELGGPTAMGSTCNIPLLPGTGDQGILHMLDHVVLPLIERFRPEIVINSAGQDNHFSDPITNMNFTAQGYAELTRRLGADIAVLEGGYSIQGALPYVNLGICLAMAGIDASGVVEPQYDPERVKQEQRITDYTLSLSDQLMSYFLDPPAMPKHGKAEGEWFVREKEVHYDTDAIFERQREKVLLCPDCSGVVSIESRADSGPLCLGVQIPPGACDACRERGHEEFETGQRSRNYRRAMLVDRPGRAVKRVLI</sequence>
<comment type="caution">
    <text evidence="3">The sequence shown here is derived from an EMBL/GenBank/DDBJ whole genome shotgun (WGS) entry which is preliminary data.</text>
</comment>
<accession>A0A6V8LXT3</accession>
<keyword evidence="3" id="KW-0378">Hydrolase</keyword>
<dbReference type="GO" id="GO:0004407">
    <property type="term" value="F:histone deacetylase activity"/>
    <property type="evidence" value="ECO:0007669"/>
    <property type="project" value="TreeGrafter"/>
</dbReference>
<gene>
    <name evidence="3" type="primary">hdaH</name>
    <name evidence="3" type="ORF">NNJEOMEG_00914</name>
</gene>
<dbReference type="Proteomes" id="UP000494245">
    <property type="component" value="Unassembled WGS sequence"/>
</dbReference>
<dbReference type="InterPro" id="IPR037138">
    <property type="entry name" value="His_deacetylse_dom_sf"/>
</dbReference>
<evidence type="ECO:0000313" key="4">
    <source>
        <dbReference type="Proteomes" id="UP000494245"/>
    </source>
</evidence>
<protein>
    <submittedName>
        <fullName evidence="3">Histone deacetylase-like amidohydrolase</fullName>
        <ecNumber evidence="3">3.5.1.-</ecNumber>
    </submittedName>
</protein>
<dbReference type="InterPro" id="IPR023696">
    <property type="entry name" value="Ureohydrolase_dom_sf"/>
</dbReference>
<dbReference type="EC" id="3.5.1.-" evidence="3"/>
<keyword evidence="4" id="KW-1185">Reference proteome</keyword>
<organism evidence="3 4">
    <name type="scientific">Fundidesulfovibrio magnetotacticus</name>
    <dbReference type="NCBI Taxonomy" id="2730080"/>
    <lineage>
        <taxon>Bacteria</taxon>
        <taxon>Pseudomonadati</taxon>
        <taxon>Thermodesulfobacteriota</taxon>
        <taxon>Desulfovibrionia</taxon>
        <taxon>Desulfovibrionales</taxon>
        <taxon>Desulfovibrionaceae</taxon>
        <taxon>Fundidesulfovibrio</taxon>
    </lineage>
</organism>
<name>A0A6V8LXT3_9BACT</name>
<evidence type="ECO:0000313" key="3">
    <source>
        <dbReference type="EMBL" id="GFK93085.1"/>
    </source>
</evidence>
<evidence type="ECO:0000256" key="1">
    <source>
        <dbReference type="ARBA" id="ARBA00005947"/>
    </source>
</evidence>
<dbReference type="PRINTS" id="PR01270">
    <property type="entry name" value="HDASUPER"/>
</dbReference>
<dbReference type="Gene3D" id="3.40.800.20">
    <property type="entry name" value="Histone deacetylase domain"/>
    <property type="match status" value="1"/>
</dbReference>
<dbReference type="AlphaFoldDB" id="A0A6V8LXT3"/>
<feature type="domain" description="Histone deacetylase" evidence="2">
    <location>
        <begin position="77"/>
        <end position="278"/>
    </location>
</feature>
<reference evidence="3 4" key="1">
    <citation type="submission" date="2020-04" db="EMBL/GenBank/DDBJ databases">
        <authorList>
            <consortium name="Desulfovibrio sp. FSS-1 genome sequencing consortium"/>
            <person name="Shimoshige H."/>
            <person name="Kobayashi H."/>
            <person name="Maekawa T."/>
        </authorList>
    </citation>
    <scope>NUCLEOTIDE SEQUENCE [LARGE SCALE GENOMIC DNA]</scope>
    <source>
        <strain evidence="3 4">SIID29052-01</strain>
    </source>
</reference>
<evidence type="ECO:0000259" key="2">
    <source>
        <dbReference type="Pfam" id="PF00850"/>
    </source>
</evidence>
<dbReference type="RefSeq" id="WP_173081774.1">
    <property type="nucleotide sequence ID" value="NZ_BLTE01000003.1"/>
</dbReference>
<dbReference type="PANTHER" id="PTHR10625:SF10">
    <property type="entry name" value="HISTONE DEACETYLASE HDAC1"/>
    <property type="match status" value="1"/>
</dbReference>
<dbReference type="GO" id="GO:0016787">
    <property type="term" value="F:hydrolase activity"/>
    <property type="evidence" value="ECO:0007669"/>
    <property type="project" value="UniProtKB-KW"/>
</dbReference>
<dbReference type="GO" id="GO:0040029">
    <property type="term" value="P:epigenetic regulation of gene expression"/>
    <property type="evidence" value="ECO:0007669"/>
    <property type="project" value="TreeGrafter"/>
</dbReference>
<reference evidence="3 4" key="2">
    <citation type="submission" date="2020-05" db="EMBL/GenBank/DDBJ databases">
        <title>Draft genome sequence of Desulfovibrio sp. strainFSS-1.</title>
        <authorList>
            <person name="Shimoshige H."/>
            <person name="Kobayashi H."/>
            <person name="Maekawa T."/>
        </authorList>
    </citation>
    <scope>NUCLEOTIDE SEQUENCE [LARGE SCALE GENOMIC DNA]</scope>
    <source>
        <strain evidence="3 4">SIID29052-01</strain>
    </source>
</reference>
<dbReference type="InterPro" id="IPR023801">
    <property type="entry name" value="His_deacetylse_dom"/>
</dbReference>
<dbReference type="SUPFAM" id="SSF52768">
    <property type="entry name" value="Arginase/deacetylase"/>
    <property type="match status" value="1"/>
</dbReference>
<proteinExistence type="inferred from homology"/>
<dbReference type="PANTHER" id="PTHR10625">
    <property type="entry name" value="HISTONE DEACETYLASE HDAC1-RELATED"/>
    <property type="match status" value="1"/>
</dbReference>
<dbReference type="Pfam" id="PF00850">
    <property type="entry name" value="Hist_deacetyl"/>
    <property type="match status" value="1"/>
</dbReference>
<comment type="similarity">
    <text evidence="1">Belongs to the histone deacetylase family.</text>
</comment>
<dbReference type="InterPro" id="IPR000286">
    <property type="entry name" value="HDACs"/>
</dbReference>
<dbReference type="EMBL" id="BLTE01000003">
    <property type="protein sequence ID" value="GFK93085.1"/>
    <property type="molecule type" value="Genomic_DNA"/>
</dbReference>